<feature type="domain" description="Nudix hydrolase" evidence="3">
    <location>
        <begin position="15"/>
        <end position="139"/>
    </location>
</feature>
<dbReference type="Pfam" id="PF01965">
    <property type="entry name" value="DJ-1_PfpI"/>
    <property type="match status" value="1"/>
</dbReference>
<dbReference type="GO" id="GO:0006355">
    <property type="term" value="P:regulation of DNA-templated transcription"/>
    <property type="evidence" value="ECO:0007669"/>
    <property type="project" value="TreeGrafter"/>
</dbReference>
<dbReference type="SUPFAM" id="SSF55811">
    <property type="entry name" value="Nudix"/>
    <property type="match status" value="1"/>
</dbReference>
<protein>
    <submittedName>
        <fullName evidence="4">Isonitrile hydratase</fullName>
        <ecNumber evidence="4">4.2.1.103</ecNumber>
    </submittedName>
</protein>
<keyword evidence="5" id="KW-1185">Reference proteome</keyword>
<dbReference type="STRING" id="1450648.CLORY_37820"/>
<dbReference type="EC" id="4.2.1.103" evidence="4"/>
<keyword evidence="4" id="KW-0456">Lyase</keyword>
<evidence type="ECO:0000256" key="1">
    <source>
        <dbReference type="ARBA" id="ARBA00022801"/>
    </source>
</evidence>
<dbReference type="InterPro" id="IPR020476">
    <property type="entry name" value="Nudix_hydrolase"/>
</dbReference>
<dbReference type="InterPro" id="IPR015797">
    <property type="entry name" value="NUDIX_hydrolase-like_dom_sf"/>
</dbReference>
<dbReference type="Pfam" id="PF00293">
    <property type="entry name" value="NUDIX"/>
    <property type="match status" value="1"/>
</dbReference>
<proteinExistence type="inferred from homology"/>
<dbReference type="AlphaFoldDB" id="A0A1V4IEN0"/>
<dbReference type="Proteomes" id="UP000190080">
    <property type="component" value="Unassembled WGS sequence"/>
</dbReference>
<dbReference type="InterPro" id="IPR014078">
    <property type="entry name" value="Nudix_YtkD"/>
</dbReference>
<name>A0A1V4IEN0_9CLOT</name>
<dbReference type="InterPro" id="IPR000086">
    <property type="entry name" value="NUDIX_hydrolase_dom"/>
</dbReference>
<gene>
    <name evidence="4" type="primary">inhA_2</name>
    <name evidence="4" type="ORF">CLORY_37820</name>
</gene>
<dbReference type="PANTHER" id="PTHR43130">
    <property type="entry name" value="ARAC-FAMILY TRANSCRIPTIONAL REGULATOR"/>
    <property type="match status" value="1"/>
</dbReference>
<dbReference type="InterPro" id="IPR052158">
    <property type="entry name" value="INH-QAR"/>
</dbReference>
<organism evidence="4 5">
    <name type="scientific">Clostridium oryzae</name>
    <dbReference type="NCBI Taxonomy" id="1450648"/>
    <lineage>
        <taxon>Bacteria</taxon>
        <taxon>Bacillati</taxon>
        <taxon>Bacillota</taxon>
        <taxon>Clostridia</taxon>
        <taxon>Eubacteriales</taxon>
        <taxon>Clostridiaceae</taxon>
        <taxon>Clostridium</taxon>
    </lineage>
</organism>
<evidence type="ECO:0000313" key="5">
    <source>
        <dbReference type="Proteomes" id="UP000190080"/>
    </source>
</evidence>
<dbReference type="CDD" id="cd04665">
    <property type="entry name" value="NUDIX_RppH"/>
    <property type="match status" value="1"/>
</dbReference>
<dbReference type="RefSeq" id="WP_207652240.1">
    <property type="nucleotide sequence ID" value="NZ_MZGV01000064.1"/>
</dbReference>
<keyword evidence="1 2" id="KW-0378">Hydrolase</keyword>
<dbReference type="PROSITE" id="PS51462">
    <property type="entry name" value="NUDIX"/>
    <property type="match status" value="1"/>
</dbReference>
<dbReference type="Gene3D" id="3.40.50.880">
    <property type="match status" value="1"/>
</dbReference>
<sequence length="338" mass="38307">MEIGFKEIGQVKDGELKFAVIAACFNDKWIFVKHKQRDTWEIPGGHRETGEDIEETAKRELFEETGAVEFKIQPICEYFCDYSEENQSYGRLFYAQIKKLGKLPDSEIGKVELFNALPENLTYPAIQPHLHNKILEYLTKNVDIKIKNIAVLVFNDVELMDFCGPYDVFSMANKVKNDKGFNIFTVSEKKGMVMTQNGLSINSDYSIYDCPQIDMLIIPGGQGSRTEMSNEKLLNWINGYYPKLKMVLSVCTGALLLANCGLLNGLRATTHHNAVDLLRRISPNTTIVTNKRFIDNGKIVLSAGVSSGIDMSLYVLEKLLGEQLVLKVKENMEYDWMS</sequence>
<dbReference type="InterPro" id="IPR020084">
    <property type="entry name" value="NUDIX_hydrolase_CS"/>
</dbReference>
<evidence type="ECO:0000256" key="2">
    <source>
        <dbReference type="RuleBase" id="RU003476"/>
    </source>
</evidence>
<dbReference type="InterPro" id="IPR029062">
    <property type="entry name" value="Class_I_gatase-like"/>
</dbReference>
<dbReference type="PROSITE" id="PS00893">
    <property type="entry name" value="NUDIX_BOX"/>
    <property type="match status" value="1"/>
</dbReference>
<dbReference type="GO" id="GO:0050549">
    <property type="term" value="F:cyclohexyl-isocyanide hydratase activity"/>
    <property type="evidence" value="ECO:0007669"/>
    <property type="project" value="UniProtKB-EC"/>
</dbReference>
<evidence type="ECO:0000259" key="3">
    <source>
        <dbReference type="PROSITE" id="PS51462"/>
    </source>
</evidence>
<dbReference type="GO" id="GO:0016787">
    <property type="term" value="F:hydrolase activity"/>
    <property type="evidence" value="ECO:0007669"/>
    <property type="project" value="UniProtKB-KW"/>
</dbReference>
<comment type="similarity">
    <text evidence="2">Belongs to the Nudix hydrolase family.</text>
</comment>
<accession>A0A1V4IEN0</accession>
<reference evidence="4 5" key="1">
    <citation type="submission" date="2017-03" db="EMBL/GenBank/DDBJ databases">
        <title>Genome sequence of Clostridium oryzae DSM 28571.</title>
        <authorList>
            <person name="Poehlein A."/>
            <person name="Daniel R."/>
        </authorList>
    </citation>
    <scope>NUCLEOTIDE SEQUENCE [LARGE SCALE GENOMIC DNA]</scope>
    <source>
        <strain evidence="4 5">DSM 28571</strain>
    </source>
</reference>
<comment type="caution">
    <text evidence="4">The sequence shown here is derived from an EMBL/GenBank/DDBJ whole genome shotgun (WGS) entry which is preliminary data.</text>
</comment>
<dbReference type="PANTHER" id="PTHR43130:SF14">
    <property type="entry name" value="DJ-1_PFPI DOMAIN-CONTAINING PROTEIN"/>
    <property type="match status" value="1"/>
</dbReference>
<dbReference type="PRINTS" id="PR00502">
    <property type="entry name" value="NUDIXFAMILY"/>
</dbReference>
<dbReference type="CDD" id="cd03139">
    <property type="entry name" value="GATase1_PfpI_2"/>
    <property type="match status" value="1"/>
</dbReference>
<dbReference type="Gene3D" id="3.90.79.10">
    <property type="entry name" value="Nucleoside Triphosphate Pyrophosphohydrolase"/>
    <property type="match status" value="1"/>
</dbReference>
<dbReference type="SUPFAM" id="SSF52317">
    <property type="entry name" value="Class I glutamine amidotransferase-like"/>
    <property type="match status" value="1"/>
</dbReference>
<dbReference type="EMBL" id="MZGV01000064">
    <property type="protein sequence ID" value="OPJ58105.1"/>
    <property type="molecule type" value="Genomic_DNA"/>
</dbReference>
<evidence type="ECO:0000313" key="4">
    <source>
        <dbReference type="EMBL" id="OPJ58105.1"/>
    </source>
</evidence>
<dbReference type="InterPro" id="IPR002818">
    <property type="entry name" value="DJ-1/PfpI"/>
</dbReference>